<evidence type="ECO:0000259" key="5">
    <source>
        <dbReference type="PROSITE" id="PS51352"/>
    </source>
</evidence>
<dbReference type="InterPro" id="IPR013740">
    <property type="entry name" value="Redoxin"/>
</dbReference>
<organism evidence="6 7">
    <name type="scientific">Paenimyroides tangerinum</name>
    <dbReference type="NCBI Taxonomy" id="2488728"/>
    <lineage>
        <taxon>Bacteria</taxon>
        <taxon>Pseudomonadati</taxon>
        <taxon>Bacteroidota</taxon>
        <taxon>Flavobacteriia</taxon>
        <taxon>Flavobacteriales</taxon>
        <taxon>Flavobacteriaceae</taxon>
        <taxon>Paenimyroides</taxon>
    </lineage>
</organism>
<dbReference type="PROSITE" id="PS51352">
    <property type="entry name" value="THIOREDOXIN_2"/>
    <property type="match status" value="1"/>
</dbReference>
<dbReference type="EMBL" id="RQVQ01000020">
    <property type="protein sequence ID" value="RRJ90039.1"/>
    <property type="molecule type" value="Genomic_DNA"/>
</dbReference>
<proteinExistence type="predicted"/>
<dbReference type="SUPFAM" id="SSF52833">
    <property type="entry name" value="Thioredoxin-like"/>
    <property type="match status" value="1"/>
</dbReference>
<dbReference type="AlphaFoldDB" id="A0A3P3W8V5"/>
<dbReference type="OrthoDB" id="1098640at2"/>
<feature type="domain" description="Thioredoxin" evidence="5">
    <location>
        <begin position="56"/>
        <end position="203"/>
    </location>
</feature>
<reference evidence="6 7" key="1">
    <citation type="submission" date="2018-11" db="EMBL/GenBank/DDBJ databases">
        <title>Flavobacterium sp. nov., YIM 102701-2 draft genome.</title>
        <authorList>
            <person name="Li G."/>
            <person name="Jiang Y."/>
        </authorList>
    </citation>
    <scope>NUCLEOTIDE SEQUENCE [LARGE SCALE GENOMIC DNA]</scope>
    <source>
        <strain evidence="6 7">YIM 102701-2</strain>
    </source>
</reference>
<evidence type="ECO:0000313" key="6">
    <source>
        <dbReference type="EMBL" id="RRJ90039.1"/>
    </source>
</evidence>
<sequence length="206" mass="23402">MKKNILIAISALSLILVGCKKNEESNITKGLESIDNKISNGINHLKDTLKIKHDTIVIHDQFSTVTLNKEFTNLQGSKVAFKNILAENKGKTIVIDIWASWCPDCIKGIPSIEEVQKQYPDAAYVFLSLDKTEEAWKTAIEKYNLKGSHYYLNEKMSGEFGKSIDLDWIPRYIIINKEGKIADYKSIAADDKTFLFTLKKLEKKDN</sequence>
<dbReference type="Proteomes" id="UP000275719">
    <property type="component" value="Unassembled WGS sequence"/>
</dbReference>
<dbReference type="GO" id="GO:0030313">
    <property type="term" value="C:cell envelope"/>
    <property type="evidence" value="ECO:0007669"/>
    <property type="project" value="UniProtKB-SubCell"/>
</dbReference>
<dbReference type="RefSeq" id="WP_125019226.1">
    <property type="nucleotide sequence ID" value="NZ_RQVQ01000020.1"/>
</dbReference>
<dbReference type="GO" id="GO:0016491">
    <property type="term" value="F:oxidoreductase activity"/>
    <property type="evidence" value="ECO:0007669"/>
    <property type="project" value="InterPro"/>
</dbReference>
<evidence type="ECO:0000256" key="1">
    <source>
        <dbReference type="ARBA" id="ARBA00004196"/>
    </source>
</evidence>
<dbReference type="InterPro" id="IPR050553">
    <property type="entry name" value="Thioredoxin_ResA/DsbE_sf"/>
</dbReference>
<dbReference type="GO" id="GO:0017004">
    <property type="term" value="P:cytochrome complex assembly"/>
    <property type="evidence" value="ECO:0007669"/>
    <property type="project" value="UniProtKB-KW"/>
</dbReference>
<gene>
    <name evidence="6" type="ORF">EG240_09830</name>
</gene>
<dbReference type="PANTHER" id="PTHR42852">
    <property type="entry name" value="THIOL:DISULFIDE INTERCHANGE PROTEIN DSBE"/>
    <property type="match status" value="1"/>
</dbReference>
<dbReference type="InterPro" id="IPR013766">
    <property type="entry name" value="Thioredoxin_domain"/>
</dbReference>
<dbReference type="Pfam" id="PF08534">
    <property type="entry name" value="Redoxin"/>
    <property type="match status" value="1"/>
</dbReference>
<evidence type="ECO:0000256" key="2">
    <source>
        <dbReference type="ARBA" id="ARBA00022748"/>
    </source>
</evidence>
<dbReference type="PROSITE" id="PS51257">
    <property type="entry name" value="PROKAR_LIPOPROTEIN"/>
    <property type="match status" value="1"/>
</dbReference>
<dbReference type="Gene3D" id="3.40.30.10">
    <property type="entry name" value="Glutaredoxin"/>
    <property type="match status" value="1"/>
</dbReference>
<evidence type="ECO:0000256" key="4">
    <source>
        <dbReference type="ARBA" id="ARBA00023284"/>
    </source>
</evidence>
<dbReference type="InterPro" id="IPR036249">
    <property type="entry name" value="Thioredoxin-like_sf"/>
</dbReference>
<evidence type="ECO:0000256" key="3">
    <source>
        <dbReference type="ARBA" id="ARBA00023157"/>
    </source>
</evidence>
<keyword evidence="4" id="KW-0676">Redox-active center</keyword>
<keyword evidence="2" id="KW-0201">Cytochrome c-type biogenesis</keyword>
<protein>
    <submittedName>
        <fullName evidence="6">TlpA family protein disulfide reductase</fullName>
    </submittedName>
</protein>
<keyword evidence="3" id="KW-1015">Disulfide bond</keyword>
<comment type="caution">
    <text evidence="6">The sequence shown here is derived from an EMBL/GenBank/DDBJ whole genome shotgun (WGS) entry which is preliminary data.</text>
</comment>
<dbReference type="PANTHER" id="PTHR42852:SF6">
    <property type="entry name" value="THIOL:DISULFIDE INTERCHANGE PROTEIN DSBE"/>
    <property type="match status" value="1"/>
</dbReference>
<accession>A0A3P3W8V5</accession>
<keyword evidence="7" id="KW-1185">Reference proteome</keyword>
<evidence type="ECO:0000313" key="7">
    <source>
        <dbReference type="Proteomes" id="UP000275719"/>
    </source>
</evidence>
<comment type="subcellular location">
    <subcellularLocation>
        <location evidence="1">Cell envelope</location>
    </subcellularLocation>
</comment>
<dbReference type="CDD" id="cd02966">
    <property type="entry name" value="TlpA_like_family"/>
    <property type="match status" value="1"/>
</dbReference>
<name>A0A3P3W8V5_9FLAO</name>